<dbReference type="PANTHER" id="PTHR31900">
    <property type="entry name" value="F-BOX/RNI SUPERFAMILY PROTEIN-RELATED"/>
    <property type="match status" value="1"/>
</dbReference>
<dbReference type="AlphaFoldDB" id="A0A022RKS8"/>
<evidence type="ECO:0000313" key="3">
    <source>
        <dbReference type="Proteomes" id="UP000030748"/>
    </source>
</evidence>
<keyword evidence="3" id="KW-1185">Reference proteome</keyword>
<dbReference type="Proteomes" id="UP000030748">
    <property type="component" value="Unassembled WGS sequence"/>
</dbReference>
<evidence type="ECO:0000313" key="2">
    <source>
        <dbReference type="EMBL" id="EYU40348.1"/>
    </source>
</evidence>
<organism evidence="2 3">
    <name type="scientific">Erythranthe guttata</name>
    <name type="common">Yellow monkey flower</name>
    <name type="synonym">Mimulus guttatus</name>
    <dbReference type="NCBI Taxonomy" id="4155"/>
    <lineage>
        <taxon>Eukaryota</taxon>
        <taxon>Viridiplantae</taxon>
        <taxon>Streptophyta</taxon>
        <taxon>Embryophyta</taxon>
        <taxon>Tracheophyta</taxon>
        <taxon>Spermatophyta</taxon>
        <taxon>Magnoliopsida</taxon>
        <taxon>eudicotyledons</taxon>
        <taxon>Gunneridae</taxon>
        <taxon>Pentapetalae</taxon>
        <taxon>asterids</taxon>
        <taxon>lamiids</taxon>
        <taxon>Lamiales</taxon>
        <taxon>Phrymaceae</taxon>
        <taxon>Erythranthe</taxon>
    </lineage>
</organism>
<dbReference type="EMBL" id="KI630404">
    <property type="protein sequence ID" value="EYU40348.1"/>
    <property type="molecule type" value="Genomic_DNA"/>
</dbReference>
<protein>
    <recommendedName>
        <fullName evidence="1">FBD domain-containing protein</fullName>
    </recommendedName>
</protein>
<dbReference type="Pfam" id="PF08387">
    <property type="entry name" value="FBD"/>
    <property type="match status" value="1"/>
</dbReference>
<accession>A0A022RKS8</accession>
<dbReference type="eggNOG" id="ENOG502RYTW">
    <property type="taxonomic scope" value="Eukaryota"/>
</dbReference>
<reference evidence="2 3" key="1">
    <citation type="journal article" date="2013" name="Proc. Natl. Acad. Sci. U.S.A.">
        <title>Fine-scale variation in meiotic recombination in Mimulus inferred from population shotgun sequencing.</title>
        <authorList>
            <person name="Hellsten U."/>
            <person name="Wright K.M."/>
            <person name="Jenkins J."/>
            <person name="Shu S."/>
            <person name="Yuan Y."/>
            <person name="Wessler S.R."/>
            <person name="Schmutz J."/>
            <person name="Willis J.H."/>
            <person name="Rokhsar D.S."/>
        </authorList>
    </citation>
    <scope>NUCLEOTIDE SEQUENCE [LARGE SCALE GENOMIC DNA]</scope>
    <source>
        <strain evidence="3">cv. DUN x IM62</strain>
    </source>
</reference>
<proteinExistence type="predicted"/>
<dbReference type="InterPro" id="IPR050232">
    <property type="entry name" value="FBL13/AtMIF1-like"/>
</dbReference>
<name>A0A022RKS8_ERYGU</name>
<dbReference type="InterPro" id="IPR032675">
    <property type="entry name" value="LRR_dom_sf"/>
</dbReference>
<dbReference type="Gene3D" id="3.80.10.10">
    <property type="entry name" value="Ribonuclease Inhibitor"/>
    <property type="match status" value="1"/>
</dbReference>
<feature type="domain" description="FBD" evidence="1">
    <location>
        <begin position="174"/>
        <end position="213"/>
    </location>
</feature>
<gene>
    <name evidence="2" type="ORF">MIMGU_mgv1a010299mg</name>
</gene>
<dbReference type="PANTHER" id="PTHR31900:SF27">
    <property type="entry name" value="FBD DOMAIN-CONTAINING PROTEIN"/>
    <property type="match status" value="1"/>
</dbReference>
<dbReference type="InterPro" id="IPR006566">
    <property type="entry name" value="FBD"/>
</dbReference>
<sequence length="316" mass="36549">MKVLKFSSDKLQKLTFVNVDPLDSFLSPSNFVSRLIVNTPNLVSFCYIGPALLSSRFSNMPSLDHARIHIINRDFPKNMEWELHAIATGFSHVKGLSLSADCVLFFCPIFRVIYRGSIHFGCLRVLNLDIDGNADHMEGLIVLLKASPKLEVLYIKFVDCWWKSVWVSTEMDVPCLSHHLRRIVITDFYDSEFSMEFIKFFLQNGKMLEKIEITQHKQKMNPQKLYALQSVQLASKEVYVSVVSHFPSGKIELLQFVYRKRGAVLWKRFAEKLKKTNRSMRDAALKSGVSFRGNKRKKLFHVLNPFRAPKKIKPFI</sequence>
<evidence type="ECO:0000259" key="1">
    <source>
        <dbReference type="Pfam" id="PF08387"/>
    </source>
</evidence>
<dbReference type="STRING" id="4155.A0A022RKS8"/>